<comment type="similarity">
    <text evidence="2">Belongs to the Smp family.</text>
</comment>
<organism evidence="8 9">
    <name type="scientific">Shewanella fodinae</name>
    <dbReference type="NCBI Taxonomy" id="552357"/>
    <lineage>
        <taxon>Bacteria</taxon>
        <taxon>Pseudomonadati</taxon>
        <taxon>Pseudomonadota</taxon>
        <taxon>Gammaproteobacteria</taxon>
        <taxon>Alteromonadales</taxon>
        <taxon>Shewanellaceae</taxon>
        <taxon>Shewanella</taxon>
    </lineage>
</organism>
<dbReference type="OrthoDB" id="6271999at2"/>
<dbReference type="RefSeq" id="WP_133039767.1">
    <property type="nucleotide sequence ID" value="NZ_SLWF01000023.1"/>
</dbReference>
<dbReference type="AlphaFoldDB" id="A0A4R2F606"/>
<dbReference type="InterPro" id="IPR019305">
    <property type="entry name" value="Uncharacterised_Smp"/>
</dbReference>
<evidence type="ECO:0000256" key="6">
    <source>
        <dbReference type="ARBA" id="ARBA00023136"/>
    </source>
</evidence>
<keyword evidence="4 7" id="KW-0812">Transmembrane</keyword>
<reference evidence="8 9" key="1">
    <citation type="submission" date="2019-03" db="EMBL/GenBank/DDBJ databases">
        <title>Freshwater and sediment microbial communities from various areas in North America, analyzing microbe dynamics in response to fracking.</title>
        <authorList>
            <person name="Lamendella R."/>
        </authorList>
    </citation>
    <scope>NUCLEOTIDE SEQUENCE [LARGE SCALE GENOMIC DNA]</scope>
    <source>
        <strain evidence="8 9">74A</strain>
    </source>
</reference>
<keyword evidence="6 7" id="KW-0472">Membrane</keyword>
<evidence type="ECO:0000313" key="8">
    <source>
        <dbReference type="EMBL" id="TCN81535.1"/>
    </source>
</evidence>
<protein>
    <submittedName>
        <fullName evidence="8">Membrane protein</fullName>
    </submittedName>
</protein>
<sequence length="231" mass="26006">MLLFKGLKTTHTFIRLLQIALAITLIVGLVQLWQTSLLQGQLLLKSQTEKMARLLVQQTAYGAAPALQLQNDEQLQWLTTALVEDPKVMAATIYSEAGQRLSFAQDITEEQVDPDSDELENLLAPYPPYVESVVQDGKNLGFIEVRLDPKLFFNEIKAAHEQNMKQQQIMLLVAGVIGMLLSRALSFKRADFDRRRTRVKRRRKALKQLATTAETIRNAAESATTNNATLK</sequence>
<comment type="subcellular location">
    <subcellularLocation>
        <location evidence="1">Cell membrane</location>
    </subcellularLocation>
</comment>
<evidence type="ECO:0000256" key="3">
    <source>
        <dbReference type="ARBA" id="ARBA00022475"/>
    </source>
</evidence>
<feature type="transmembrane region" description="Helical" evidence="7">
    <location>
        <begin position="169"/>
        <end position="186"/>
    </location>
</feature>
<evidence type="ECO:0000256" key="4">
    <source>
        <dbReference type="ARBA" id="ARBA00022692"/>
    </source>
</evidence>
<feature type="transmembrane region" description="Helical" evidence="7">
    <location>
        <begin position="12"/>
        <end position="33"/>
    </location>
</feature>
<evidence type="ECO:0000256" key="7">
    <source>
        <dbReference type="SAM" id="Phobius"/>
    </source>
</evidence>
<proteinExistence type="inferred from homology"/>
<gene>
    <name evidence="8" type="ORF">EDC91_12350</name>
</gene>
<dbReference type="GO" id="GO:0005886">
    <property type="term" value="C:plasma membrane"/>
    <property type="evidence" value="ECO:0007669"/>
    <property type="project" value="UniProtKB-SubCell"/>
</dbReference>
<evidence type="ECO:0000256" key="5">
    <source>
        <dbReference type="ARBA" id="ARBA00022989"/>
    </source>
</evidence>
<keyword evidence="5 7" id="KW-1133">Transmembrane helix</keyword>
<evidence type="ECO:0000256" key="1">
    <source>
        <dbReference type="ARBA" id="ARBA00004236"/>
    </source>
</evidence>
<dbReference type="EMBL" id="SLWF01000023">
    <property type="protein sequence ID" value="TCN81535.1"/>
    <property type="molecule type" value="Genomic_DNA"/>
</dbReference>
<keyword evidence="9" id="KW-1185">Reference proteome</keyword>
<dbReference type="Pfam" id="PF10144">
    <property type="entry name" value="SMP_2"/>
    <property type="match status" value="1"/>
</dbReference>
<keyword evidence="3" id="KW-1003">Cell membrane</keyword>
<evidence type="ECO:0000313" key="9">
    <source>
        <dbReference type="Proteomes" id="UP000294832"/>
    </source>
</evidence>
<dbReference type="Proteomes" id="UP000294832">
    <property type="component" value="Unassembled WGS sequence"/>
</dbReference>
<comment type="caution">
    <text evidence="8">The sequence shown here is derived from an EMBL/GenBank/DDBJ whole genome shotgun (WGS) entry which is preliminary data.</text>
</comment>
<evidence type="ECO:0000256" key="2">
    <source>
        <dbReference type="ARBA" id="ARBA00005362"/>
    </source>
</evidence>
<accession>A0A4R2F606</accession>
<name>A0A4R2F606_9GAMM</name>